<evidence type="ECO:0000313" key="2">
    <source>
        <dbReference type="EMBL" id="KAK0057151.1"/>
    </source>
</evidence>
<evidence type="ECO:0000256" key="1">
    <source>
        <dbReference type="SAM" id="SignalP"/>
    </source>
</evidence>
<keyword evidence="1" id="KW-0732">Signal</keyword>
<evidence type="ECO:0000313" key="3">
    <source>
        <dbReference type="Proteomes" id="UP001233172"/>
    </source>
</evidence>
<reference evidence="2" key="1">
    <citation type="journal article" date="2023" name="PLoS Negl. Trop. Dis.">
        <title>A genome sequence for Biomphalaria pfeifferi, the major vector snail for the human-infecting parasite Schistosoma mansoni.</title>
        <authorList>
            <person name="Bu L."/>
            <person name="Lu L."/>
            <person name="Laidemitt M.R."/>
            <person name="Zhang S.M."/>
            <person name="Mutuku M."/>
            <person name="Mkoji G."/>
            <person name="Steinauer M."/>
            <person name="Loker E.S."/>
        </authorList>
    </citation>
    <scope>NUCLEOTIDE SEQUENCE</scope>
    <source>
        <strain evidence="2">KasaAsao</strain>
    </source>
</reference>
<name>A0AAD8BMP5_BIOPF</name>
<feature type="chain" id="PRO_5042079023" description="Secreted protein" evidence="1">
    <location>
        <begin position="17"/>
        <end position="80"/>
    </location>
</feature>
<dbReference type="EMBL" id="JASAOG010000057">
    <property type="protein sequence ID" value="KAK0057151.1"/>
    <property type="molecule type" value="Genomic_DNA"/>
</dbReference>
<dbReference type="AlphaFoldDB" id="A0AAD8BMP5"/>
<proteinExistence type="predicted"/>
<gene>
    <name evidence="2" type="ORF">Bpfe_013515</name>
</gene>
<reference evidence="2" key="2">
    <citation type="submission" date="2023-04" db="EMBL/GenBank/DDBJ databases">
        <authorList>
            <person name="Bu L."/>
            <person name="Lu L."/>
            <person name="Laidemitt M.R."/>
            <person name="Zhang S.M."/>
            <person name="Mutuku M."/>
            <person name="Mkoji G."/>
            <person name="Steinauer M."/>
            <person name="Loker E.S."/>
        </authorList>
    </citation>
    <scope>NUCLEOTIDE SEQUENCE</scope>
    <source>
        <strain evidence="2">KasaAsao</strain>
        <tissue evidence="2">Whole Snail</tissue>
    </source>
</reference>
<accession>A0AAD8BMP5</accession>
<sequence length="80" mass="9196">MVFLLLLCVCCCGCKGSDKRQDQVLLQRWKKKETLLLQEISVESKRTMYTSSLFRSSTSVDVTELTESITVKPSRLTNYQ</sequence>
<organism evidence="2 3">
    <name type="scientific">Biomphalaria pfeifferi</name>
    <name type="common">Bloodfluke planorb</name>
    <name type="synonym">Freshwater snail</name>
    <dbReference type="NCBI Taxonomy" id="112525"/>
    <lineage>
        <taxon>Eukaryota</taxon>
        <taxon>Metazoa</taxon>
        <taxon>Spiralia</taxon>
        <taxon>Lophotrochozoa</taxon>
        <taxon>Mollusca</taxon>
        <taxon>Gastropoda</taxon>
        <taxon>Heterobranchia</taxon>
        <taxon>Euthyneura</taxon>
        <taxon>Panpulmonata</taxon>
        <taxon>Hygrophila</taxon>
        <taxon>Lymnaeoidea</taxon>
        <taxon>Planorbidae</taxon>
        <taxon>Biomphalaria</taxon>
    </lineage>
</organism>
<evidence type="ECO:0008006" key="4">
    <source>
        <dbReference type="Google" id="ProtNLM"/>
    </source>
</evidence>
<protein>
    <recommendedName>
        <fullName evidence="4">Secreted protein</fullName>
    </recommendedName>
</protein>
<feature type="signal peptide" evidence="1">
    <location>
        <begin position="1"/>
        <end position="16"/>
    </location>
</feature>
<dbReference type="Proteomes" id="UP001233172">
    <property type="component" value="Unassembled WGS sequence"/>
</dbReference>
<keyword evidence="3" id="KW-1185">Reference proteome</keyword>
<comment type="caution">
    <text evidence="2">The sequence shown here is derived from an EMBL/GenBank/DDBJ whole genome shotgun (WGS) entry which is preliminary data.</text>
</comment>